<feature type="compositionally biased region" description="Basic and acidic residues" evidence="9">
    <location>
        <begin position="226"/>
        <end position="237"/>
    </location>
</feature>
<dbReference type="STRING" id="42514.ENSPNAP00000034895"/>
<keyword evidence="2" id="KW-0723">Serine/threonine-protein kinase</keyword>
<dbReference type="InterPro" id="IPR000719">
    <property type="entry name" value="Prot_kinase_dom"/>
</dbReference>
<dbReference type="AlphaFoldDB" id="A0A3B4EGC3"/>
<keyword evidence="4 7" id="KW-0547">Nucleotide-binding</keyword>
<dbReference type="InterPro" id="IPR008271">
    <property type="entry name" value="Ser/Thr_kinase_AS"/>
</dbReference>
<dbReference type="PROSITE" id="PS00108">
    <property type="entry name" value="PROTEIN_KINASE_ST"/>
    <property type="match status" value="1"/>
</dbReference>
<dbReference type="InterPro" id="IPR017441">
    <property type="entry name" value="Protein_kinase_ATP_BS"/>
</dbReference>
<evidence type="ECO:0000256" key="4">
    <source>
        <dbReference type="ARBA" id="ARBA00022741"/>
    </source>
</evidence>
<feature type="domain" description="Protein kinase" evidence="10">
    <location>
        <begin position="301"/>
        <end position="556"/>
    </location>
</feature>
<dbReference type="PANTHER" id="PTHR24342">
    <property type="entry name" value="SERINE/THREONINE-PROTEIN KINASE 17"/>
    <property type="match status" value="1"/>
</dbReference>
<dbReference type="Pfam" id="PF00069">
    <property type="entry name" value="Pkinase"/>
    <property type="match status" value="1"/>
</dbReference>
<proteinExistence type="inferred from homology"/>
<protein>
    <recommendedName>
        <fullName evidence="10">Protein kinase domain-containing protein</fullName>
    </recommendedName>
</protein>
<dbReference type="FunFam" id="3.30.200.20:FF:000196">
    <property type="entry name" value="Myosin light chain kinase family, member 4"/>
    <property type="match status" value="1"/>
</dbReference>
<dbReference type="Ensembl" id="ENSPNAT00000038841.2">
    <property type="protein sequence ID" value="ENSPNAP00000034895.1"/>
    <property type="gene ID" value="ENSPNAG00000024466.2"/>
</dbReference>
<evidence type="ECO:0000256" key="2">
    <source>
        <dbReference type="ARBA" id="ARBA00022527"/>
    </source>
</evidence>
<reference evidence="11" key="3">
    <citation type="submission" date="2025-09" db="UniProtKB">
        <authorList>
            <consortium name="Ensembl"/>
        </authorList>
    </citation>
    <scope>IDENTIFICATION</scope>
</reference>
<dbReference type="SUPFAM" id="SSF56112">
    <property type="entry name" value="Protein kinase-like (PK-like)"/>
    <property type="match status" value="1"/>
</dbReference>
<dbReference type="GO" id="GO:0004674">
    <property type="term" value="F:protein serine/threonine kinase activity"/>
    <property type="evidence" value="ECO:0007669"/>
    <property type="project" value="UniProtKB-KW"/>
</dbReference>
<feature type="binding site" evidence="7">
    <location>
        <position position="330"/>
    </location>
    <ligand>
        <name>ATP</name>
        <dbReference type="ChEBI" id="CHEBI:30616"/>
    </ligand>
</feature>
<keyword evidence="3" id="KW-0808">Transferase</keyword>
<dbReference type="Gene3D" id="1.10.510.10">
    <property type="entry name" value="Transferase(Phosphotransferase) domain 1"/>
    <property type="match status" value="1"/>
</dbReference>
<dbReference type="PROSITE" id="PS00107">
    <property type="entry name" value="PROTEIN_KINASE_ATP"/>
    <property type="match status" value="1"/>
</dbReference>
<evidence type="ECO:0000259" key="10">
    <source>
        <dbReference type="PROSITE" id="PS50011"/>
    </source>
</evidence>
<accession>A0A3B4EGC3</accession>
<evidence type="ECO:0000256" key="8">
    <source>
        <dbReference type="SAM" id="Coils"/>
    </source>
</evidence>
<dbReference type="InterPro" id="IPR011009">
    <property type="entry name" value="Kinase-like_dom_sf"/>
</dbReference>
<dbReference type="CTD" id="449707"/>
<dbReference type="FunFam" id="1.10.510.10:FF:000135">
    <property type="entry name" value="Putative myosin light chain kinase 3"/>
    <property type="match status" value="1"/>
</dbReference>
<feature type="compositionally biased region" description="Acidic residues" evidence="9">
    <location>
        <begin position="255"/>
        <end position="272"/>
    </location>
</feature>
<sequence>MENFLRDKDVWIVGSVCLVASFLWRQFWSLFTHKRKRDKPTGSTSVHTEFKEKDGVEKPKVCLKGLKSQKKKLPDVADAVQADLEEVQKLNQQNAEFSHGNTESAAGEAELLDLIRDEQVEKEKENEKEVLKAVEEKEEDKGFLAEFKLEERVEVQREISKEEEKEKIGKTEALSVPEVPPLLTLPCEISESSAIYQESSEANVDLTGSTKRRVTDVNLEKDDLKKSRVEERSVEAEKSEEEEKPEVDSAQVGPEEPEEETKEGEPTAEEYIIDCSPPPPAPFEHRVVTSKTHQIATYYTINRDEVLGGGRFGMVHKCVEKSSGLTLAAKIIKTRSKKEKEVVKSEIEVMNQLNHSNLIQLYAAYESRYDITLIMEYVEGGELFDRIIDENYKLTELDTVLFIRQITEGLQYMHKMYILHLDLKPENILCVSRETSKVKIIDFGLARRYKPREKLRVNFGTPEFLAPEVINYEFVSFPTDMWSLGVITYMLLSSLSPFLGDDDNETLNNILECKWSFEEAEFADISDEAKDFITRLLVKSKSWRMSASQSLKHPWLSDRSLHFRLHQKKNKCHSTRAPQPDS</sequence>
<evidence type="ECO:0000313" key="11">
    <source>
        <dbReference type="Ensembl" id="ENSPNAP00000034895.1"/>
    </source>
</evidence>
<reference evidence="11" key="2">
    <citation type="submission" date="2025-08" db="UniProtKB">
        <authorList>
            <consortium name="Ensembl"/>
        </authorList>
    </citation>
    <scope>IDENTIFICATION</scope>
</reference>
<keyword evidence="8" id="KW-0175">Coiled coil</keyword>
<comment type="similarity">
    <text evidence="1">Belongs to the protein kinase superfamily. CAMK Ser/Thr protein kinase family.</text>
</comment>
<dbReference type="Proteomes" id="UP001501920">
    <property type="component" value="Chromosome 4"/>
</dbReference>
<dbReference type="GO" id="GO:0035556">
    <property type="term" value="P:intracellular signal transduction"/>
    <property type="evidence" value="ECO:0007669"/>
    <property type="project" value="TreeGrafter"/>
</dbReference>
<dbReference type="PROSITE" id="PS50011">
    <property type="entry name" value="PROTEIN_KINASE_DOM"/>
    <property type="match status" value="1"/>
</dbReference>
<keyword evidence="12" id="KW-1185">Reference proteome</keyword>
<evidence type="ECO:0000256" key="9">
    <source>
        <dbReference type="SAM" id="MobiDB-lite"/>
    </source>
</evidence>
<organism evidence="11 12">
    <name type="scientific">Pygocentrus nattereri</name>
    <name type="common">Red-bellied piranha</name>
    <dbReference type="NCBI Taxonomy" id="42514"/>
    <lineage>
        <taxon>Eukaryota</taxon>
        <taxon>Metazoa</taxon>
        <taxon>Chordata</taxon>
        <taxon>Craniata</taxon>
        <taxon>Vertebrata</taxon>
        <taxon>Euteleostomi</taxon>
        <taxon>Actinopterygii</taxon>
        <taxon>Neopterygii</taxon>
        <taxon>Teleostei</taxon>
        <taxon>Ostariophysi</taxon>
        <taxon>Characiformes</taxon>
        <taxon>Characoidei</taxon>
        <taxon>Pygocentrus</taxon>
    </lineage>
</organism>
<dbReference type="Gene3D" id="3.30.200.20">
    <property type="entry name" value="Phosphorylase Kinase, domain 1"/>
    <property type="match status" value="1"/>
</dbReference>
<dbReference type="OrthoDB" id="10260894at2759"/>
<dbReference type="GeneTree" id="ENSGT00940000156211"/>
<evidence type="ECO:0000313" key="12">
    <source>
        <dbReference type="Proteomes" id="UP001501920"/>
    </source>
</evidence>
<dbReference type="SMART" id="SM00220">
    <property type="entry name" value="S_TKc"/>
    <property type="match status" value="1"/>
</dbReference>
<keyword evidence="5" id="KW-0418">Kinase</keyword>
<dbReference type="PANTHER" id="PTHR24342:SF20">
    <property type="entry name" value="MYOSIN LIGHT CHAIN KINASE, SMOOTH MUSCLE"/>
    <property type="match status" value="1"/>
</dbReference>
<keyword evidence="6 7" id="KW-0067">ATP-binding</keyword>
<dbReference type="OMA" id="HIEGQVN"/>
<dbReference type="GO" id="GO:0005524">
    <property type="term" value="F:ATP binding"/>
    <property type="evidence" value="ECO:0007669"/>
    <property type="project" value="UniProtKB-UniRule"/>
</dbReference>
<evidence type="ECO:0000256" key="3">
    <source>
        <dbReference type="ARBA" id="ARBA00022679"/>
    </source>
</evidence>
<name>A0A3B4EGC3_PYGNA</name>
<evidence type="ECO:0000256" key="5">
    <source>
        <dbReference type="ARBA" id="ARBA00022777"/>
    </source>
</evidence>
<evidence type="ECO:0000256" key="6">
    <source>
        <dbReference type="ARBA" id="ARBA00022840"/>
    </source>
</evidence>
<dbReference type="RefSeq" id="XP_017581212.1">
    <property type="nucleotide sequence ID" value="XM_017725723.1"/>
</dbReference>
<feature type="coiled-coil region" evidence="8">
    <location>
        <begin position="117"/>
        <end position="165"/>
    </location>
</feature>
<evidence type="ECO:0000256" key="7">
    <source>
        <dbReference type="PROSITE-ProRule" id="PRU10141"/>
    </source>
</evidence>
<feature type="region of interest" description="Disordered" evidence="9">
    <location>
        <begin position="226"/>
        <end position="279"/>
    </location>
</feature>
<dbReference type="GeneID" id="108444512"/>
<dbReference type="GO" id="GO:0043065">
    <property type="term" value="P:positive regulation of apoptotic process"/>
    <property type="evidence" value="ECO:0007669"/>
    <property type="project" value="TreeGrafter"/>
</dbReference>
<dbReference type="GO" id="GO:0005634">
    <property type="term" value="C:nucleus"/>
    <property type="evidence" value="ECO:0007669"/>
    <property type="project" value="TreeGrafter"/>
</dbReference>
<evidence type="ECO:0000256" key="1">
    <source>
        <dbReference type="ARBA" id="ARBA00006692"/>
    </source>
</evidence>
<reference evidence="11 12" key="1">
    <citation type="submission" date="2020-10" db="EMBL/GenBank/DDBJ databases">
        <title>Pygocentrus nattereri (red-bellied piranha) genome, fPygNat1, primary haplotype.</title>
        <authorList>
            <person name="Myers G."/>
            <person name="Meyer A."/>
            <person name="Karagic N."/>
            <person name="Pippel M."/>
            <person name="Winkler S."/>
            <person name="Tracey A."/>
            <person name="Wood J."/>
            <person name="Formenti G."/>
            <person name="Howe K."/>
            <person name="Fedrigo O."/>
            <person name="Jarvis E.D."/>
        </authorList>
    </citation>
    <scope>NUCLEOTIDE SEQUENCE [LARGE SCALE GENOMIC DNA]</scope>
</reference>